<dbReference type="InterPro" id="IPR001102">
    <property type="entry name" value="Transglutaminase_N"/>
</dbReference>
<dbReference type="SMART" id="SM00460">
    <property type="entry name" value="TGc"/>
    <property type="match status" value="1"/>
</dbReference>
<dbReference type="PANTHER" id="PTHR11590">
    <property type="entry name" value="PROTEIN-GLUTAMINE GAMMA-GLUTAMYLTRANSFERASE"/>
    <property type="match status" value="1"/>
</dbReference>
<dbReference type="PIRSF" id="PIRSF000459">
    <property type="entry name" value="TGM_EBP42"/>
    <property type="match status" value="1"/>
</dbReference>
<dbReference type="InterPro" id="IPR023608">
    <property type="entry name" value="Transglutaminase_animal"/>
</dbReference>
<dbReference type="InterPro" id="IPR038765">
    <property type="entry name" value="Papain-like_cys_pep_sf"/>
</dbReference>
<dbReference type="InterPro" id="IPR014756">
    <property type="entry name" value="Ig_E-set"/>
</dbReference>
<dbReference type="Gene3D" id="3.90.260.10">
    <property type="entry name" value="Transglutaminase-like"/>
    <property type="match status" value="1"/>
</dbReference>
<dbReference type="SUPFAM" id="SSF81296">
    <property type="entry name" value="E set domains"/>
    <property type="match status" value="1"/>
</dbReference>
<dbReference type="InterPro" id="IPR013783">
    <property type="entry name" value="Ig-like_fold"/>
</dbReference>
<dbReference type="InterPro" id="IPR050779">
    <property type="entry name" value="Transglutaminase"/>
</dbReference>
<evidence type="ECO:0000313" key="3">
    <source>
        <dbReference type="Proteomes" id="UP000694941"/>
    </source>
</evidence>
<dbReference type="RefSeq" id="XP_013785822.1">
    <property type="nucleotide sequence ID" value="XM_013930368.2"/>
</dbReference>
<sequence>MNDLGRRFPVLDLTNNTVSNDDHYDDLNDYNSYLRDLLREMKEEYESRRDDNGPENAIKVNSVDFSPRDNARKHNTQMYELVEGSKPAVILRRGLSFFTTFQFNRNYDPKKDQLKLEMAFGSNPQVAKGTLVVLPINSNDTFKEDNTQWDVRLHSHNRSKVTVLVHIPASVGIGIWKMKVISLVKSGDSQPVSSSETYKCKENIYILFNPWNKDDSVYMQDDKWKKEYVLNDVGKIFVGSFHYPTGRQWVFGQFKDSVLPACMFLLERSRLDYRARSNPVKVARAMSAMVNSLNDKGVVEGRWQEPYDDGVAPWKWTGSSAILEEYMKTEGVPVKYGQCWVFAGVCNTVCRALGLPCRPVSTFVSAHDADATLTIDRLFNKDGDEISGGTNDSIWNFHVWNECWMARPDLPTGYGGWQIIDSTPQETSEGIYQLGPTPLLAVKRGETGYRYDTPFVYAEVNADIVYWQKDKKSENGWKRLKTNTSHVGRLILTKKVGVDDDFGINDAQDITYEYKNKEGTEEERISMRNATRNAIVSRRFDTRPRHKEDVHFEILDIKQVMIGQPFRVTLKIRNLSSEPRKVSAVLSTYSVYYNGITAKKLKRKNDKFTLQPQQEELVSFGVATNEYLDKLVDYAMIKIYALTTVKETEQTWSGEDDFVLDKPKLDLEIRGTPKVGRPFELVISFTNPLKRVLDDCVFNIEGSGVTGPYRTKFRDINPGETVTHAEKLIPQKAGLRKICVTFSSRQLIQLMGSNQVEVKPQPELHDNEIL</sequence>
<name>A0ABM1BNZ0_LIMPO</name>
<dbReference type="Pfam" id="PF01841">
    <property type="entry name" value="Transglut_core"/>
    <property type="match status" value="1"/>
</dbReference>
<keyword evidence="3" id="KW-1185">Reference proteome</keyword>
<accession>A0ABM1BNZ0</accession>
<dbReference type="SUPFAM" id="SSF54001">
    <property type="entry name" value="Cysteine proteinases"/>
    <property type="match status" value="1"/>
</dbReference>
<evidence type="ECO:0000259" key="2">
    <source>
        <dbReference type="SMART" id="SM00460"/>
    </source>
</evidence>
<dbReference type="Gene3D" id="2.60.40.10">
    <property type="entry name" value="Immunoglobulins"/>
    <property type="match status" value="3"/>
</dbReference>
<dbReference type="Proteomes" id="UP000694941">
    <property type="component" value="Unplaced"/>
</dbReference>
<feature type="domain" description="Transglutaminase-like" evidence="2">
    <location>
        <begin position="331"/>
        <end position="424"/>
    </location>
</feature>
<gene>
    <name evidence="4" type="primary">LOC106469852</name>
</gene>
<dbReference type="InterPro" id="IPR002931">
    <property type="entry name" value="Transglutaminase-like"/>
</dbReference>
<comment type="similarity">
    <text evidence="1">Belongs to the transglutaminase superfamily. Transglutaminase family.</text>
</comment>
<dbReference type="InterPro" id="IPR008958">
    <property type="entry name" value="Transglutaminase_C"/>
</dbReference>
<dbReference type="InterPro" id="IPR036238">
    <property type="entry name" value="Transglutaminase_C_sf"/>
</dbReference>
<dbReference type="PANTHER" id="PTHR11590:SF40">
    <property type="entry name" value="HEMOCYTE PROTEIN-GLUTAMINE GAMMA-GLUTAMYLTRANSFERASE-LIKE PROTEIN"/>
    <property type="match status" value="1"/>
</dbReference>
<dbReference type="PROSITE" id="PS00547">
    <property type="entry name" value="TRANSGLUTAMINASES"/>
    <property type="match status" value="1"/>
</dbReference>
<evidence type="ECO:0000256" key="1">
    <source>
        <dbReference type="ARBA" id="ARBA00005968"/>
    </source>
</evidence>
<reference evidence="4" key="1">
    <citation type="submission" date="2025-08" db="UniProtKB">
        <authorList>
            <consortium name="RefSeq"/>
        </authorList>
    </citation>
    <scope>IDENTIFICATION</scope>
    <source>
        <tissue evidence="4">Muscle</tissue>
    </source>
</reference>
<evidence type="ECO:0000313" key="4">
    <source>
        <dbReference type="RefSeq" id="XP_013785822.1"/>
    </source>
</evidence>
<dbReference type="InterPro" id="IPR036985">
    <property type="entry name" value="Transglutaminase-like_sf"/>
</dbReference>
<dbReference type="Pfam" id="PF00868">
    <property type="entry name" value="Transglut_N"/>
    <property type="match status" value="1"/>
</dbReference>
<organism evidence="3 4">
    <name type="scientific">Limulus polyphemus</name>
    <name type="common">Atlantic horseshoe crab</name>
    <dbReference type="NCBI Taxonomy" id="6850"/>
    <lineage>
        <taxon>Eukaryota</taxon>
        <taxon>Metazoa</taxon>
        <taxon>Ecdysozoa</taxon>
        <taxon>Arthropoda</taxon>
        <taxon>Chelicerata</taxon>
        <taxon>Merostomata</taxon>
        <taxon>Xiphosura</taxon>
        <taxon>Limulidae</taxon>
        <taxon>Limulus</taxon>
    </lineage>
</organism>
<dbReference type="SUPFAM" id="SSF49309">
    <property type="entry name" value="Transglutaminase, two C-terminal domains"/>
    <property type="match status" value="2"/>
</dbReference>
<protein>
    <submittedName>
        <fullName evidence="4">Hemocyte protein-glutamine gamma-glutamyltransferase-like</fullName>
    </submittedName>
</protein>
<dbReference type="InterPro" id="IPR013808">
    <property type="entry name" value="Transglutaminase_AS"/>
</dbReference>
<dbReference type="GeneID" id="106469852"/>
<proteinExistence type="inferred from homology"/>
<dbReference type="Pfam" id="PF00927">
    <property type="entry name" value="Transglut_C"/>
    <property type="match status" value="2"/>
</dbReference>